<comment type="caution">
    <text evidence="1">The sequence shown here is derived from an EMBL/GenBank/DDBJ whole genome shotgun (WGS) entry which is preliminary data.</text>
</comment>
<proteinExistence type="predicted"/>
<protein>
    <recommendedName>
        <fullName evidence="2">Methyl-accepting transducer domain-containing protein</fullName>
    </recommendedName>
</protein>
<name>X0W048_9ZZZZ</name>
<dbReference type="SUPFAM" id="SSF58104">
    <property type="entry name" value="Methyl-accepting chemotaxis protein (MCP) signaling domain"/>
    <property type="match status" value="1"/>
</dbReference>
<evidence type="ECO:0000313" key="1">
    <source>
        <dbReference type="EMBL" id="GAG24149.1"/>
    </source>
</evidence>
<dbReference type="EMBL" id="BARS01035934">
    <property type="protein sequence ID" value="GAG24149.1"/>
    <property type="molecule type" value="Genomic_DNA"/>
</dbReference>
<evidence type="ECO:0008006" key="2">
    <source>
        <dbReference type="Google" id="ProtNLM"/>
    </source>
</evidence>
<sequence>DTQEVADEMRMSGQVINEGRDDVNTIASSLEHIASAVGEASERAEEIFLKADTQTRDASRMVSSMDEIAQVAAGNAKATQEVVETTGEQLDAMEELVRSTRGVTDLSEELRGVLQTFQTGGSEETP</sequence>
<reference evidence="1" key="1">
    <citation type="journal article" date="2014" name="Front. Microbiol.">
        <title>High frequency of phylogenetically diverse reductive dehalogenase-homologous genes in deep subseafloor sedimentary metagenomes.</title>
        <authorList>
            <person name="Kawai M."/>
            <person name="Futagami T."/>
            <person name="Toyoda A."/>
            <person name="Takaki Y."/>
            <person name="Nishi S."/>
            <person name="Hori S."/>
            <person name="Arai W."/>
            <person name="Tsubouchi T."/>
            <person name="Morono Y."/>
            <person name="Uchiyama I."/>
            <person name="Ito T."/>
            <person name="Fujiyama A."/>
            <person name="Inagaki F."/>
            <person name="Takami H."/>
        </authorList>
    </citation>
    <scope>NUCLEOTIDE SEQUENCE</scope>
    <source>
        <strain evidence="1">Expedition CK06-06</strain>
    </source>
</reference>
<accession>X0W048</accession>
<feature type="non-terminal residue" evidence="1">
    <location>
        <position position="1"/>
    </location>
</feature>
<organism evidence="1">
    <name type="scientific">marine sediment metagenome</name>
    <dbReference type="NCBI Taxonomy" id="412755"/>
    <lineage>
        <taxon>unclassified sequences</taxon>
        <taxon>metagenomes</taxon>
        <taxon>ecological metagenomes</taxon>
    </lineage>
</organism>
<gene>
    <name evidence="1" type="ORF">S01H1_55296</name>
</gene>
<dbReference type="Gene3D" id="1.10.287.950">
    <property type="entry name" value="Methyl-accepting chemotaxis protein"/>
    <property type="match status" value="1"/>
</dbReference>
<dbReference type="AlphaFoldDB" id="X0W048"/>